<dbReference type="RefSeq" id="WP_143409255.1">
    <property type="nucleotide sequence ID" value="NZ_VHSF01000001.1"/>
</dbReference>
<comment type="caution">
    <text evidence="6">The sequence shown here is derived from an EMBL/GenBank/DDBJ whole genome shotgun (WGS) entry which is preliminary data.</text>
</comment>
<feature type="domain" description="Peptide methionine sulphoxide reductase MsrA" evidence="5">
    <location>
        <begin position="7"/>
        <end position="142"/>
    </location>
</feature>
<proteinExistence type="predicted"/>
<dbReference type="Proteomes" id="UP000315131">
    <property type="component" value="Unassembled WGS sequence"/>
</dbReference>
<protein>
    <recommendedName>
        <fullName evidence="1">peptide-methionine (S)-S-oxide reductase</fullName>
        <ecNumber evidence="1">1.8.4.11</ecNumber>
    </recommendedName>
</protein>
<name>A0A550I699_9FLAO</name>
<dbReference type="AlphaFoldDB" id="A0A550I699"/>
<evidence type="ECO:0000256" key="1">
    <source>
        <dbReference type="ARBA" id="ARBA00012502"/>
    </source>
</evidence>
<dbReference type="OrthoDB" id="4174719at2"/>
<keyword evidence="7" id="KW-1185">Reference proteome</keyword>
<evidence type="ECO:0000256" key="4">
    <source>
        <dbReference type="ARBA" id="ARBA00048782"/>
    </source>
</evidence>
<evidence type="ECO:0000256" key="3">
    <source>
        <dbReference type="ARBA" id="ARBA00047806"/>
    </source>
</evidence>
<keyword evidence="2" id="KW-0560">Oxidoreductase</keyword>
<evidence type="ECO:0000256" key="2">
    <source>
        <dbReference type="ARBA" id="ARBA00023002"/>
    </source>
</evidence>
<evidence type="ECO:0000313" key="7">
    <source>
        <dbReference type="Proteomes" id="UP000315131"/>
    </source>
</evidence>
<evidence type="ECO:0000259" key="5">
    <source>
        <dbReference type="Pfam" id="PF01625"/>
    </source>
</evidence>
<dbReference type="SUPFAM" id="SSF55068">
    <property type="entry name" value="Peptide methionine sulfoxide reductase"/>
    <property type="match status" value="1"/>
</dbReference>
<accession>A0A550I699</accession>
<dbReference type="PANTHER" id="PTHR43774">
    <property type="entry name" value="PEPTIDE METHIONINE SULFOXIDE REDUCTASE"/>
    <property type="match status" value="1"/>
</dbReference>
<sequence>MSKLIKIGFGGGCHWCTEAVFQSLIGVEKVGQGYISTREAPEEFYEGVLVRYDPDSISLKTLIKVHISSHKSTSNHSMRSKYLSAVYTFDQKQFREVEKILKIFTSQTEDRLITRPIRIKDFKASRPEIINYYKTDPERPFCKTYIEPKLKILRNEFEEHFKKGIG</sequence>
<organism evidence="6 7">
    <name type="scientific">Christiangramia sabulilitoris</name>
    <dbReference type="NCBI Taxonomy" id="2583991"/>
    <lineage>
        <taxon>Bacteria</taxon>
        <taxon>Pseudomonadati</taxon>
        <taxon>Bacteroidota</taxon>
        <taxon>Flavobacteriia</taxon>
        <taxon>Flavobacteriales</taxon>
        <taxon>Flavobacteriaceae</taxon>
        <taxon>Christiangramia</taxon>
    </lineage>
</organism>
<comment type="catalytic activity">
    <reaction evidence="3">
        <text>L-methionyl-[protein] + [thioredoxin]-disulfide + H2O = L-methionyl-(S)-S-oxide-[protein] + [thioredoxin]-dithiol</text>
        <dbReference type="Rhea" id="RHEA:14217"/>
        <dbReference type="Rhea" id="RHEA-COMP:10698"/>
        <dbReference type="Rhea" id="RHEA-COMP:10700"/>
        <dbReference type="Rhea" id="RHEA-COMP:12313"/>
        <dbReference type="Rhea" id="RHEA-COMP:12315"/>
        <dbReference type="ChEBI" id="CHEBI:15377"/>
        <dbReference type="ChEBI" id="CHEBI:16044"/>
        <dbReference type="ChEBI" id="CHEBI:29950"/>
        <dbReference type="ChEBI" id="CHEBI:44120"/>
        <dbReference type="ChEBI" id="CHEBI:50058"/>
        <dbReference type="EC" id="1.8.4.11"/>
    </reaction>
</comment>
<dbReference type="InterPro" id="IPR002569">
    <property type="entry name" value="Met_Sox_Rdtase_MsrA_dom"/>
</dbReference>
<dbReference type="PANTHER" id="PTHR43774:SF1">
    <property type="entry name" value="PEPTIDE METHIONINE SULFOXIDE REDUCTASE MSRA 2"/>
    <property type="match status" value="1"/>
</dbReference>
<reference evidence="6 7" key="1">
    <citation type="submission" date="2019-06" db="EMBL/GenBank/DDBJ databases">
        <title>Gramella sabulilitoris sp. nov., isolated from a marine sand.</title>
        <authorList>
            <person name="Yoon J.-H."/>
        </authorList>
    </citation>
    <scope>NUCLEOTIDE SEQUENCE [LARGE SCALE GENOMIC DNA]</scope>
    <source>
        <strain evidence="6 7">HSMS-1</strain>
    </source>
</reference>
<dbReference type="EC" id="1.8.4.11" evidence="1"/>
<comment type="catalytic activity">
    <reaction evidence="4">
        <text>[thioredoxin]-disulfide + L-methionine + H2O = L-methionine (S)-S-oxide + [thioredoxin]-dithiol</text>
        <dbReference type="Rhea" id="RHEA:19993"/>
        <dbReference type="Rhea" id="RHEA-COMP:10698"/>
        <dbReference type="Rhea" id="RHEA-COMP:10700"/>
        <dbReference type="ChEBI" id="CHEBI:15377"/>
        <dbReference type="ChEBI" id="CHEBI:29950"/>
        <dbReference type="ChEBI" id="CHEBI:50058"/>
        <dbReference type="ChEBI" id="CHEBI:57844"/>
        <dbReference type="ChEBI" id="CHEBI:58772"/>
        <dbReference type="EC" id="1.8.4.11"/>
    </reaction>
</comment>
<dbReference type="EMBL" id="VHSF01000001">
    <property type="protein sequence ID" value="TRO66487.1"/>
    <property type="molecule type" value="Genomic_DNA"/>
</dbReference>
<dbReference type="Pfam" id="PF01625">
    <property type="entry name" value="PMSR"/>
    <property type="match status" value="1"/>
</dbReference>
<gene>
    <name evidence="6" type="ORF">FGM01_00985</name>
</gene>
<dbReference type="InterPro" id="IPR036509">
    <property type="entry name" value="Met_Sox_Rdtase_MsrA_sf"/>
</dbReference>
<dbReference type="Gene3D" id="3.30.1060.10">
    <property type="entry name" value="Peptide methionine sulphoxide reductase MsrA"/>
    <property type="match status" value="1"/>
</dbReference>
<dbReference type="GO" id="GO:0008113">
    <property type="term" value="F:peptide-methionine (S)-S-oxide reductase activity"/>
    <property type="evidence" value="ECO:0007669"/>
    <property type="project" value="UniProtKB-EC"/>
</dbReference>
<evidence type="ECO:0000313" key="6">
    <source>
        <dbReference type="EMBL" id="TRO66487.1"/>
    </source>
</evidence>